<sequence>MRSSVPQRLRILVVDDSDINAMVLQKLLRIAGWIATSRKTGVKA</sequence>
<reference evidence="3 4" key="1">
    <citation type="submission" date="2018-03" db="EMBL/GenBank/DDBJ databases">
        <authorList>
            <person name="Keele B.F."/>
        </authorList>
    </citation>
    <scope>NUCLEOTIDE SEQUENCE [LARGE SCALE GENOMIC DNA]</scope>
    <source>
        <strain evidence="3 4">CECT 8504</strain>
    </source>
</reference>
<feature type="domain" description="Response regulatory" evidence="2">
    <location>
        <begin position="10"/>
        <end position="44"/>
    </location>
</feature>
<dbReference type="Gene3D" id="3.40.50.2300">
    <property type="match status" value="1"/>
</dbReference>
<dbReference type="InterPro" id="IPR011006">
    <property type="entry name" value="CheY-like_superfamily"/>
</dbReference>
<dbReference type="PROSITE" id="PS50110">
    <property type="entry name" value="RESPONSE_REGULATORY"/>
    <property type="match status" value="1"/>
</dbReference>
<dbReference type="SUPFAM" id="SSF52172">
    <property type="entry name" value="CheY-like"/>
    <property type="match status" value="1"/>
</dbReference>
<comment type="caution">
    <text evidence="1">Lacks conserved residue(s) required for the propagation of feature annotation.</text>
</comment>
<dbReference type="EMBL" id="ONZF01000002">
    <property type="protein sequence ID" value="SPJ23338.1"/>
    <property type="molecule type" value="Genomic_DNA"/>
</dbReference>
<keyword evidence="4" id="KW-1185">Reference proteome</keyword>
<proteinExistence type="predicted"/>
<protein>
    <recommendedName>
        <fullName evidence="2">Response regulatory domain-containing protein</fullName>
    </recommendedName>
</protein>
<organism evidence="3 4">
    <name type="scientific">Palleronia abyssalis</name>
    <dbReference type="NCBI Taxonomy" id="1501240"/>
    <lineage>
        <taxon>Bacteria</taxon>
        <taxon>Pseudomonadati</taxon>
        <taxon>Pseudomonadota</taxon>
        <taxon>Alphaproteobacteria</taxon>
        <taxon>Rhodobacterales</taxon>
        <taxon>Roseobacteraceae</taxon>
        <taxon>Palleronia</taxon>
    </lineage>
</organism>
<gene>
    <name evidence="3" type="ORF">PAA8504_01148</name>
</gene>
<dbReference type="AlphaFoldDB" id="A0A2R8BT89"/>
<name>A0A2R8BT89_9RHOB</name>
<evidence type="ECO:0000313" key="4">
    <source>
        <dbReference type="Proteomes" id="UP000244912"/>
    </source>
</evidence>
<evidence type="ECO:0000256" key="1">
    <source>
        <dbReference type="PROSITE-ProRule" id="PRU00169"/>
    </source>
</evidence>
<dbReference type="InterPro" id="IPR001789">
    <property type="entry name" value="Sig_transdc_resp-reg_receiver"/>
</dbReference>
<evidence type="ECO:0000313" key="3">
    <source>
        <dbReference type="EMBL" id="SPJ23338.1"/>
    </source>
</evidence>
<dbReference type="GO" id="GO:0000160">
    <property type="term" value="P:phosphorelay signal transduction system"/>
    <property type="evidence" value="ECO:0007669"/>
    <property type="project" value="InterPro"/>
</dbReference>
<accession>A0A2R8BT89</accession>
<evidence type="ECO:0000259" key="2">
    <source>
        <dbReference type="PROSITE" id="PS50110"/>
    </source>
</evidence>
<dbReference type="Proteomes" id="UP000244912">
    <property type="component" value="Unassembled WGS sequence"/>
</dbReference>